<accession>K2A3K4</accession>
<reference evidence="1" key="1">
    <citation type="journal article" date="2012" name="Science">
        <title>Fermentation, hydrogen, and sulfur metabolism in multiple uncultivated bacterial phyla.</title>
        <authorList>
            <person name="Wrighton K.C."/>
            <person name="Thomas B.C."/>
            <person name="Sharon I."/>
            <person name="Miller C.S."/>
            <person name="Castelle C.J."/>
            <person name="VerBerkmoes N.C."/>
            <person name="Wilkins M.J."/>
            <person name="Hettich R.L."/>
            <person name="Lipton M.S."/>
            <person name="Williams K.H."/>
            <person name="Long P.E."/>
            <person name="Banfield J.F."/>
        </authorList>
    </citation>
    <scope>NUCLEOTIDE SEQUENCE [LARGE SCALE GENOMIC DNA]</scope>
</reference>
<sequence length="578" mass="69657">MYPILPTETLIETKTCRHCGVSFSITDKDIEFYDKVSPSFGGVKYQIPTPTLCPDCRLKRRLSFRNERTLYKRKCNATQKDIISVYSPDKSYKVYHQDYWWSDKWDAMDYGNDFDFNKSFFEQFEDLIKNVPSIALWAFQWENAEYNNNCYKIKNSYMSYNSDLWEEYYYSYITENSNRIFDSSYIYNCENCYQCTDLTDSFNCYFSSSITDSSDCYFSSNLTNCKFCFWSHWLTNAEYVWFNKRISKDEWLKLFTENFISENVNENINKSKKINLKVPKKYANIINCENCVGDYIWNSKNIQYSYGIQKSENIKYTWYVVFWVNDVYDSYALWDVKLSYEANEWWVNISRSAFIKNSMEWLEKSFYTFFCWHNSSNLFWCIGLKNKSYCILNKQYTKEEYEALAPKIIEHMRKAWEWGEFFPSSISPFGYNETVAQEYFPMTRTDAINCVSPDNKPIFNWSDYEAPFPRVEKVIPAAKLPEDIVKIPDDILNWAIECEVTGKPFRIIKQELEFYRKHNLPIPRRHPDQRHLDRMALRNPRKLYERRCDKCEKDMMTTYSPERPERVYCETCYNKEIY</sequence>
<proteinExistence type="predicted"/>
<dbReference type="AlphaFoldDB" id="K2A3K4"/>
<protein>
    <submittedName>
        <fullName evidence="1">Uncharacterized protein</fullName>
    </submittedName>
</protein>
<gene>
    <name evidence="1" type="ORF">ACD_71C00073G0001</name>
</gene>
<evidence type="ECO:0000313" key="1">
    <source>
        <dbReference type="EMBL" id="EKD44619.1"/>
    </source>
</evidence>
<organism evidence="1">
    <name type="scientific">uncultured bacterium</name>
    <name type="common">gcode 4</name>
    <dbReference type="NCBI Taxonomy" id="1234023"/>
    <lineage>
        <taxon>Bacteria</taxon>
        <taxon>environmental samples</taxon>
    </lineage>
</organism>
<dbReference type="EMBL" id="AMFJ01028804">
    <property type="protein sequence ID" value="EKD44619.1"/>
    <property type="molecule type" value="Genomic_DNA"/>
</dbReference>
<comment type="caution">
    <text evidence="1">The sequence shown here is derived from an EMBL/GenBank/DDBJ whole genome shotgun (WGS) entry which is preliminary data.</text>
</comment>
<name>K2A3K4_9BACT</name>